<dbReference type="InterPro" id="IPR014861">
    <property type="entry name" value="CNP1-like_dom"/>
</dbReference>
<dbReference type="EMBL" id="SGXM01000001">
    <property type="protein sequence ID" value="RZT41070.1"/>
    <property type="molecule type" value="Genomic_DNA"/>
</dbReference>
<dbReference type="Proteomes" id="UP000291078">
    <property type="component" value="Unassembled WGS sequence"/>
</dbReference>
<evidence type="ECO:0000256" key="1">
    <source>
        <dbReference type="SAM" id="SignalP"/>
    </source>
</evidence>
<keyword evidence="4" id="KW-1185">Reference proteome</keyword>
<evidence type="ECO:0000259" key="2">
    <source>
        <dbReference type="Pfam" id="PF08750"/>
    </source>
</evidence>
<evidence type="ECO:0000313" key="3">
    <source>
        <dbReference type="EMBL" id="RZT41070.1"/>
    </source>
</evidence>
<dbReference type="Pfam" id="PF08750">
    <property type="entry name" value="CNP1"/>
    <property type="match status" value="1"/>
</dbReference>
<comment type="caution">
    <text evidence="3">The sequence shown here is derived from an EMBL/GenBank/DDBJ whole genome shotgun (WGS) entry which is preliminary data.</text>
</comment>
<feature type="domain" description="CNP1-like uncharacterised" evidence="2">
    <location>
        <begin position="48"/>
        <end position="186"/>
    </location>
</feature>
<dbReference type="RefSeq" id="WP_130389144.1">
    <property type="nucleotide sequence ID" value="NZ_SGXM01000001.1"/>
</dbReference>
<name>A0A4Q7S5Y8_9BURK</name>
<dbReference type="PROSITE" id="PS51257">
    <property type="entry name" value="PROKAR_LIPOPROTEIN"/>
    <property type="match status" value="1"/>
</dbReference>
<organism evidence="3 4">
    <name type="scientific">Cupriavidus agavae</name>
    <dbReference type="NCBI Taxonomy" id="1001822"/>
    <lineage>
        <taxon>Bacteria</taxon>
        <taxon>Pseudomonadati</taxon>
        <taxon>Pseudomonadota</taxon>
        <taxon>Betaproteobacteria</taxon>
        <taxon>Burkholderiales</taxon>
        <taxon>Burkholderiaceae</taxon>
        <taxon>Cupriavidus</taxon>
    </lineage>
</organism>
<keyword evidence="1" id="KW-0732">Signal</keyword>
<feature type="signal peptide" evidence="1">
    <location>
        <begin position="1"/>
        <end position="23"/>
    </location>
</feature>
<evidence type="ECO:0000313" key="4">
    <source>
        <dbReference type="Proteomes" id="UP000291078"/>
    </source>
</evidence>
<reference evidence="3 4" key="1">
    <citation type="journal article" date="2015" name="Stand. Genomic Sci.">
        <title>Genomic Encyclopedia of Bacterial and Archaeal Type Strains, Phase III: the genomes of soil and plant-associated and newly described type strains.</title>
        <authorList>
            <person name="Whitman W.B."/>
            <person name="Woyke T."/>
            <person name="Klenk H.P."/>
            <person name="Zhou Y."/>
            <person name="Lilburn T.G."/>
            <person name="Beck B.J."/>
            <person name="De Vos P."/>
            <person name="Vandamme P."/>
            <person name="Eisen J.A."/>
            <person name="Garrity G."/>
            <person name="Hugenholtz P."/>
            <person name="Kyrpides N.C."/>
        </authorList>
    </citation>
    <scope>NUCLEOTIDE SEQUENCE [LARGE SCALE GENOMIC DNA]</scope>
    <source>
        <strain evidence="3 4">ASC-9842</strain>
    </source>
</reference>
<sequence>MTSFSGRGVRAGLLCLTACLALAGCKTTGKGMPEDEEKASSGFVNPFEDKPFKEQQAALPALPQDADLIPFSVNDSADNFRFAVDPKSISVGDDNVVRYTVVITSSGGGRNVSYEGLRCDAFERRIYATLPKGAPAWIPNQGEERDLWIRMQTRSRNAYAATLARDYFCDGRAVAGKPERLIRDLKAYAPRQAGP</sequence>
<feature type="chain" id="PRO_5020865368" evidence="1">
    <location>
        <begin position="24"/>
        <end position="195"/>
    </location>
</feature>
<gene>
    <name evidence="3" type="ORF">EV147_0056</name>
</gene>
<dbReference type="OrthoDB" id="7066954at2"/>
<proteinExistence type="predicted"/>
<dbReference type="AlphaFoldDB" id="A0A4Q7S5Y8"/>
<accession>A0A4Q7S5Y8</accession>
<protein>
    <submittedName>
        <fullName evidence="3">CNP1-like family protein</fullName>
    </submittedName>
</protein>